<dbReference type="EMBL" id="CABDVU010000001">
    <property type="protein sequence ID" value="VTN11826.1"/>
    <property type="molecule type" value="Genomic_DNA"/>
</dbReference>
<accession>A0A4U9D3K4</accession>
<sequence>MNTFEKGSDLLSKRILAMSGLIMALTNSGVHPLLVIPVSIALVFVLRR</sequence>
<evidence type="ECO:0000256" key="1">
    <source>
        <dbReference type="SAM" id="Phobius"/>
    </source>
</evidence>
<keyword evidence="1" id="KW-0472">Membrane</keyword>
<dbReference type="AlphaFoldDB" id="A0A4U9D3K4"/>
<evidence type="ECO:0000313" key="3">
    <source>
        <dbReference type="Proteomes" id="UP000339249"/>
    </source>
</evidence>
<keyword evidence="1" id="KW-0812">Transmembrane</keyword>
<evidence type="ECO:0000313" key="2">
    <source>
        <dbReference type="EMBL" id="VTN11826.1"/>
    </source>
</evidence>
<gene>
    <name evidence="2" type="ORF">NCTC9185_03787</name>
</gene>
<organism evidence="2 3">
    <name type="scientific">Raoultella terrigena</name>
    <name type="common">Klebsiella terrigena</name>
    <dbReference type="NCBI Taxonomy" id="577"/>
    <lineage>
        <taxon>Bacteria</taxon>
        <taxon>Pseudomonadati</taxon>
        <taxon>Pseudomonadota</taxon>
        <taxon>Gammaproteobacteria</taxon>
        <taxon>Enterobacterales</taxon>
        <taxon>Enterobacteriaceae</taxon>
        <taxon>Klebsiella/Raoultella group</taxon>
        <taxon>Raoultella</taxon>
    </lineage>
</organism>
<keyword evidence="1" id="KW-1133">Transmembrane helix</keyword>
<feature type="transmembrane region" description="Helical" evidence="1">
    <location>
        <begin position="20"/>
        <end position="46"/>
    </location>
</feature>
<reference evidence="2 3" key="1">
    <citation type="submission" date="2019-04" db="EMBL/GenBank/DDBJ databases">
        <authorList>
            <consortium name="Pathogen Informatics"/>
        </authorList>
    </citation>
    <scope>NUCLEOTIDE SEQUENCE [LARGE SCALE GENOMIC DNA]</scope>
    <source>
        <strain evidence="2 3">NCTC9185</strain>
    </source>
</reference>
<protein>
    <submittedName>
        <fullName evidence="2">Uncharacterized protein</fullName>
    </submittedName>
</protein>
<name>A0A4U9D3K4_RAOTE</name>
<dbReference type="Proteomes" id="UP000339249">
    <property type="component" value="Unassembled WGS sequence"/>
</dbReference>
<proteinExistence type="predicted"/>